<dbReference type="InterPro" id="IPR031475">
    <property type="entry name" value="NBD_C"/>
</dbReference>
<comment type="similarity">
    <text evidence="1">Belongs to the four-carbon acid sugar kinase family.</text>
</comment>
<evidence type="ECO:0000256" key="4">
    <source>
        <dbReference type="ARBA" id="ARBA00022777"/>
    </source>
</evidence>
<keyword evidence="6" id="KW-0119">Carbohydrate metabolism</keyword>
<keyword evidence="10" id="KW-1185">Reference proteome</keyword>
<comment type="caution">
    <text evidence="9">The sequence shown here is derived from an EMBL/GenBank/DDBJ whole genome shotgun (WGS) entry which is preliminary data.</text>
</comment>
<feature type="domain" description="Four-carbon acid sugar kinase nucleotide binding" evidence="8">
    <location>
        <begin position="253"/>
        <end position="421"/>
    </location>
</feature>
<feature type="domain" description="Four-carbon acid sugar kinase N-terminal" evidence="7">
    <location>
        <begin position="9"/>
        <end position="225"/>
    </location>
</feature>
<evidence type="ECO:0000313" key="9">
    <source>
        <dbReference type="EMBL" id="TDQ46590.1"/>
    </source>
</evidence>
<name>A0A4R6UI69_9ACTN</name>
<dbReference type="InterPro" id="IPR042213">
    <property type="entry name" value="NBD_C_sf"/>
</dbReference>
<dbReference type="GO" id="GO:0016301">
    <property type="term" value="F:kinase activity"/>
    <property type="evidence" value="ECO:0007669"/>
    <property type="project" value="UniProtKB-KW"/>
</dbReference>
<evidence type="ECO:0000256" key="6">
    <source>
        <dbReference type="ARBA" id="ARBA00023277"/>
    </source>
</evidence>
<dbReference type="InterPro" id="IPR037051">
    <property type="entry name" value="4-carb_acid_sugar_kinase_N_sf"/>
</dbReference>
<reference evidence="9 10" key="1">
    <citation type="submission" date="2019-03" db="EMBL/GenBank/DDBJ databases">
        <title>Genomic Encyclopedia of Type Strains, Phase IV (KMG-IV): sequencing the most valuable type-strain genomes for metagenomic binning, comparative biology and taxonomic classification.</title>
        <authorList>
            <person name="Goeker M."/>
        </authorList>
    </citation>
    <scope>NUCLEOTIDE SEQUENCE [LARGE SCALE GENOMIC DNA]</scope>
    <source>
        <strain evidence="9 10">DSM 46770</strain>
    </source>
</reference>
<keyword evidence="5" id="KW-0067">ATP-binding</keyword>
<dbReference type="Gene3D" id="3.40.50.10840">
    <property type="entry name" value="Putative sugar-binding, N-terminal domain"/>
    <property type="match status" value="1"/>
</dbReference>
<dbReference type="AlphaFoldDB" id="A0A4R6UI69"/>
<dbReference type="EMBL" id="SNYN01000024">
    <property type="protein sequence ID" value="TDQ46590.1"/>
    <property type="molecule type" value="Genomic_DNA"/>
</dbReference>
<sequence>MNSRVAQVLVIADDLTGANATGARFARSGHRVVTVAPEHVTRAAEDYDVVVANLDSRHMPAEQAVDLVTDVVEAVWPVGLVVKRIDTTLRGNIGAEVEAAWRALRDRCPPRTRPRVLLVPAFPSSGRTTAGGVQLLDGVPLDRTELALDPLSPATTGDVAEVFARQSGLAVRHVPVRQITRDLLAAELASGDEPVVLCDALTEPYLTELAQAAAQAHREHGIVWLAADPGPAGALLAEALRLRGRGHVAGPLLAVVGSASDLTRRQLDAVARTGPACFVDVDAEALEDRGFERRDELVRVLTDSLTSHVFPDVVILRLGVSAAGIAALPVGRRRVLPQVLAGLVVRAVENAQREAGPAGGPSGLFVTGGNVTSAVLDELGVHAFEVGGEVLPLAVHGVIVGGPLDGAPLVTKGGMVGDNAAVLECFGRLRRAVQARLRTVRSEVSEHFLFAVRDQHR</sequence>
<dbReference type="Pfam" id="PF17042">
    <property type="entry name" value="NBD_C"/>
    <property type="match status" value="1"/>
</dbReference>
<evidence type="ECO:0000259" key="8">
    <source>
        <dbReference type="Pfam" id="PF17042"/>
    </source>
</evidence>
<accession>A0A4R6UI69</accession>
<evidence type="ECO:0000313" key="10">
    <source>
        <dbReference type="Proteomes" id="UP000295281"/>
    </source>
</evidence>
<dbReference type="GO" id="GO:0005524">
    <property type="term" value="F:ATP binding"/>
    <property type="evidence" value="ECO:0007669"/>
    <property type="project" value="UniProtKB-KW"/>
</dbReference>
<dbReference type="Gene3D" id="3.40.980.20">
    <property type="entry name" value="Four-carbon acid sugar kinase, nucleotide binding domain"/>
    <property type="match status" value="1"/>
</dbReference>
<dbReference type="SUPFAM" id="SSF142764">
    <property type="entry name" value="YgbK-like"/>
    <property type="match status" value="1"/>
</dbReference>
<dbReference type="Proteomes" id="UP000295281">
    <property type="component" value="Unassembled WGS sequence"/>
</dbReference>
<evidence type="ECO:0000256" key="3">
    <source>
        <dbReference type="ARBA" id="ARBA00022741"/>
    </source>
</evidence>
<gene>
    <name evidence="9" type="ORF">EV190_12425</name>
</gene>
<evidence type="ECO:0000256" key="1">
    <source>
        <dbReference type="ARBA" id="ARBA00005715"/>
    </source>
</evidence>
<protein>
    <submittedName>
        <fullName evidence="9">Uncharacterized protein YgbK (DUF1537 family)</fullName>
    </submittedName>
</protein>
<keyword evidence="2" id="KW-0808">Transferase</keyword>
<keyword evidence="4" id="KW-0418">Kinase</keyword>
<dbReference type="Pfam" id="PF07005">
    <property type="entry name" value="SBD_N"/>
    <property type="match status" value="1"/>
</dbReference>
<evidence type="ECO:0000259" key="7">
    <source>
        <dbReference type="Pfam" id="PF07005"/>
    </source>
</evidence>
<evidence type="ECO:0000256" key="5">
    <source>
        <dbReference type="ARBA" id="ARBA00022840"/>
    </source>
</evidence>
<evidence type="ECO:0000256" key="2">
    <source>
        <dbReference type="ARBA" id="ARBA00022679"/>
    </source>
</evidence>
<keyword evidence="3" id="KW-0547">Nucleotide-binding</keyword>
<dbReference type="InterPro" id="IPR010737">
    <property type="entry name" value="4-carb_acid_sugar_kinase_N"/>
</dbReference>
<organism evidence="9 10">
    <name type="scientific">Actinorugispora endophytica</name>
    <dbReference type="NCBI Taxonomy" id="1605990"/>
    <lineage>
        <taxon>Bacteria</taxon>
        <taxon>Bacillati</taxon>
        <taxon>Actinomycetota</taxon>
        <taxon>Actinomycetes</taxon>
        <taxon>Streptosporangiales</taxon>
        <taxon>Nocardiopsidaceae</taxon>
        <taxon>Actinorugispora</taxon>
    </lineage>
</organism>
<proteinExistence type="inferred from homology"/>